<dbReference type="RefSeq" id="WP_233157191.1">
    <property type="nucleotide sequence ID" value="NZ_CP091196.1"/>
</dbReference>
<organism evidence="1 2">
    <name type="scientific">Amycolatopsis thermalba</name>
    <dbReference type="NCBI Taxonomy" id="944492"/>
    <lineage>
        <taxon>Bacteria</taxon>
        <taxon>Bacillati</taxon>
        <taxon>Actinomycetota</taxon>
        <taxon>Actinomycetes</taxon>
        <taxon>Pseudonocardiales</taxon>
        <taxon>Pseudonocardiaceae</taxon>
        <taxon>Amycolatopsis</taxon>
    </lineage>
</organism>
<accession>A0ABY4NUA6</accession>
<reference evidence="1" key="1">
    <citation type="submission" date="2022-01" db="EMBL/GenBank/DDBJ databases">
        <title>PSI-footprinting approach for the identification of protein synthesis inhibitor producers.</title>
        <authorList>
            <person name="Handel F."/>
            <person name="Kulik A."/>
            <person name="Wex K.W."/>
            <person name="Berscheid A."/>
            <person name="Saur J.S."/>
            <person name="Winkler A."/>
            <person name="Wibberg D."/>
            <person name="Kalinowski J."/>
            <person name="Broetz-Oesterhelt H."/>
            <person name="Mast Y."/>
        </authorList>
    </citation>
    <scope>NUCLEOTIDE SEQUENCE</scope>
    <source>
        <strain evidence="1">KNN 49.3e</strain>
    </source>
</reference>
<dbReference type="Proteomes" id="UP000830158">
    <property type="component" value="Chromosome"/>
</dbReference>
<dbReference type="SUPFAM" id="SSF140453">
    <property type="entry name" value="EsxAB dimer-like"/>
    <property type="match status" value="1"/>
</dbReference>
<gene>
    <name evidence="1" type="ORF">L1857_12885</name>
</gene>
<dbReference type="InterPro" id="IPR010310">
    <property type="entry name" value="T7SS_ESAT-6-like"/>
</dbReference>
<evidence type="ECO:0000313" key="1">
    <source>
        <dbReference type="EMBL" id="UQS23656.1"/>
    </source>
</evidence>
<dbReference type="InterPro" id="IPR036689">
    <property type="entry name" value="ESAT-6-like_sf"/>
</dbReference>
<evidence type="ECO:0000313" key="2">
    <source>
        <dbReference type="Proteomes" id="UP000830158"/>
    </source>
</evidence>
<dbReference type="Gene3D" id="1.10.287.1060">
    <property type="entry name" value="ESAT-6-like"/>
    <property type="match status" value="1"/>
</dbReference>
<sequence>MDGRLKYTSMVGDAGSSNIKKSTDLEDLFDDFMAQAKGILGADWEGAAASAFEQAHVEWNKQLVQYASTRAQFGQAVIKAMENAFNADQQASRAFQA</sequence>
<keyword evidence="2" id="KW-1185">Reference proteome</keyword>
<dbReference type="Pfam" id="PF06013">
    <property type="entry name" value="WXG100"/>
    <property type="match status" value="1"/>
</dbReference>
<proteinExistence type="predicted"/>
<dbReference type="EMBL" id="CP091196">
    <property type="protein sequence ID" value="UQS23656.1"/>
    <property type="molecule type" value="Genomic_DNA"/>
</dbReference>
<name>A0ABY4NUA6_9PSEU</name>
<protein>
    <submittedName>
        <fullName evidence="1">WXG100 family type VII secretion target</fullName>
    </submittedName>
</protein>